<feature type="transmembrane region" description="Helical" evidence="1">
    <location>
        <begin position="286"/>
        <end position="306"/>
    </location>
</feature>
<organismHost>
    <name type="scientific">Ornithodoros moubata</name>
    <name type="common">Soft tick</name>
    <name type="synonym">Argasid tick</name>
    <dbReference type="NCBI Taxonomy" id="6938"/>
</organismHost>
<feature type="transmembrane region" description="Helical" evidence="1">
    <location>
        <begin position="254"/>
        <end position="274"/>
    </location>
</feature>
<keyword evidence="1" id="KW-0812">Transmembrane</keyword>
<keyword evidence="1" id="KW-0472">Membrane</keyword>
<sequence length="1053" mass="125538">MSLYMSPLWVSSLPLPRKSLLWARGLQQRRGSAYSAVLQRESNYLLSYFYCTIYPCCGVFYDHTVLPALYYCILQLFVGLFCYAFYAYTQSCPRLYHTVQIHQRVSPSIVHWSIYYGPVRIYSRTYLSAYWRTYGIASYIYIADHVALHVAWPIVASLFPVFVSYCAIRILFFHGLFGHGRCTSVLSYNYYIVQQIWEYFYVRAMHTIRVLYTFHTQIRLAGLLCCLPLCFVYLLQLYWHQWFQLWQCLHIPGAYFPFYCLYTVCLSLPFHPSVYTPYRRCRRSGYYIVLYSVFLLHVVSALFRAIHGTMEFYIISAYLFPYYTCRKAGVCLWSARGCHVFVSYTFQCLQWFLESIFVFPVCRFYIIYFLFHARGPTFGNMFLRHTTYCYKSRIQHQISYLRMQHPLQSWAYTYGYQRAPNIMSHYYNGIPVHVQCFYNYTTRFFFPETFFGYMFATAGPPLLYLYGYQFFCLLPNPLQGYLSKFLVQRCNITCHAGLFYIVSSARRYGHPRENAVQYYTFDFLHLRPSIYHILPSRASTCKWQKRGQSICAGRYCIVYKSILLHPKYVRPQARLWRLPGKVFLPVCCLFRTCPNLQLLRCTMCNSVPGTVYFLRRSVEMSRTVWFVVLQYNYYRTIFANTCAVGWFYLFSFVPLQQAYGLVHTPAYYFHHICVFVDQAVLQREWTHVPLCSLSSLGPRMFPQNYLYRKGCPCEGYVYCHGDNVVTLCFRCLLQLRYCPYHAYAYKFRSILDLYVYTILYFYVHGGSNVFYILFLRILLPLQVHFVVYYRRNSVLFLLHLCRYKVYTSFQRGLLYGYHSFSWLCWSQTHLQAPHYTFYHACYLFYATLCCENFVYFCYPGGQQRDIHVWEDFLSLWMYRLWPHYCLLLCAYTVCYARSIYVLAFYLSRYNLLPKFVHALRCCYMVQNTSRTIRPCCRYLSCQGCHTHCHRHCHCHRHSHRHCHYNMSYLPGSRCQILCAVAKTQTPLRGNTSAQRAVPPPTPKSHHGLQKLYKDYYIHLAPRSVSLWFRENIYPLRLLLGSYSEETCMFLAFC</sequence>
<name>A0A6G7KU97_ASF</name>
<organismHost>
    <name type="scientific">Potamochoerus larvatus</name>
    <name type="common">Bushpig</name>
    <dbReference type="NCBI Taxonomy" id="273792"/>
</organismHost>
<evidence type="ECO:0000256" key="1">
    <source>
        <dbReference type="SAM" id="Phobius"/>
    </source>
</evidence>
<feature type="transmembrane region" description="Helical" evidence="1">
    <location>
        <begin position="218"/>
        <end position="239"/>
    </location>
</feature>
<organism evidence="2">
    <name type="scientific">African swine fever virus</name>
    <name type="common">ASFV</name>
    <dbReference type="NCBI Taxonomy" id="10497"/>
    <lineage>
        <taxon>Viruses</taxon>
        <taxon>Varidnaviria</taxon>
        <taxon>Bamfordvirae</taxon>
        <taxon>Nucleocytoviricota</taxon>
        <taxon>Pokkesviricetes</taxon>
        <taxon>Asfuvirales</taxon>
        <taxon>Asfarviridae</taxon>
        <taxon>Asfivirus</taxon>
        <taxon>Asfivirus haemorrhagiae</taxon>
    </lineage>
</organism>
<organismHost>
    <name type="scientific">Sus scrofa</name>
    <name type="common">Pig</name>
    <dbReference type="NCBI Taxonomy" id="9823"/>
</organismHost>
<feature type="transmembrane region" description="Helical" evidence="1">
    <location>
        <begin position="44"/>
        <end position="61"/>
    </location>
</feature>
<protein>
    <submittedName>
        <fullName evidence="2">PF1055L</fullName>
    </submittedName>
</protein>
<organismHost>
    <name type="scientific">Ornithodoros</name>
    <name type="common">relapsing fever ticks</name>
    <dbReference type="NCBI Taxonomy" id="6937"/>
</organismHost>
<feature type="transmembrane region" description="Helical" evidence="1">
    <location>
        <begin position="881"/>
        <end position="906"/>
    </location>
</feature>
<proteinExistence type="predicted"/>
<keyword evidence="1" id="KW-1133">Transmembrane helix</keyword>
<feature type="transmembrane region" description="Helical" evidence="1">
    <location>
        <begin position="68"/>
        <end position="88"/>
    </location>
</feature>
<organismHost>
    <name type="scientific">Phacochoerus aethiopicus</name>
    <name type="common">Warthog</name>
    <dbReference type="NCBI Taxonomy" id="85517"/>
</organismHost>
<reference evidence="2" key="1">
    <citation type="submission" date="2019-11" db="EMBL/GenBank/DDBJ databases">
        <authorList>
            <person name="Ndlovu S.S."/>
            <person name="Carulei O."/>
        </authorList>
    </citation>
    <scope>NUCLEOTIDE SEQUENCE [LARGE SCALE GENOMIC DNA]</scope>
    <source>
        <strain evidence="2">RSA_2_2004</strain>
    </source>
</reference>
<feature type="transmembrane region" description="Helical" evidence="1">
    <location>
        <begin position="150"/>
        <end position="172"/>
    </location>
</feature>
<dbReference type="EMBL" id="MN641877">
    <property type="protein sequence ID" value="QII88905.1"/>
    <property type="molecule type" value="Genomic_DNA"/>
</dbReference>
<organismHost>
    <name type="scientific">Phacochoerus africanus</name>
    <name type="common">Warthog</name>
    <dbReference type="NCBI Taxonomy" id="41426"/>
</organismHost>
<evidence type="ECO:0000313" key="2">
    <source>
        <dbReference type="EMBL" id="QII88905.1"/>
    </source>
</evidence>
<accession>A0A6G7KU97</accession>
<feature type="transmembrane region" description="Helical" evidence="1">
    <location>
        <begin position="351"/>
        <end position="371"/>
    </location>
</feature>
<gene>
    <name evidence="2" type="primary">F1055L</name>
</gene>